<evidence type="ECO:0000313" key="11">
    <source>
        <dbReference type="RefSeq" id="XP_032819245.1"/>
    </source>
</evidence>
<dbReference type="PROSITE" id="PS52031">
    <property type="entry name" value="GG_LECTIN"/>
    <property type="match status" value="1"/>
</dbReference>
<dbReference type="GO" id="GO:0005576">
    <property type="term" value="C:extracellular region"/>
    <property type="evidence" value="ECO:0007669"/>
    <property type="project" value="UniProtKB-SubCell"/>
</dbReference>
<protein>
    <submittedName>
        <fullName evidence="10 11">Protein FAM3C-like</fullName>
    </submittedName>
</protein>
<sequence>MRIPVFVQIVGVALFLIMVLYVGNRTLELNLEKKIKDMLPAEIKIVAVQRKEIENISPEEKKPYFKCGLPEPCPDNHLPFRVLTGAANIVGPKICLDDKIIMSSARNNVGRGFNIVIVDGVKGNVLEVHTSDVYNGEIAKLIAFLKTIKDGSIAIIASFDDASTNLNDEARGLLADLGSKFIKDLGMRDNWVFIGGKGLNLKTSYERHIKSNKDTNKYEGWPELLELEGCIPLKLD</sequence>
<dbReference type="RefSeq" id="XP_032819245.1">
    <property type="nucleotide sequence ID" value="XM_032963354.1"/>
</dbReference>
<dbReference type="InterPro" id="IPR039220">
    <property type="entry name" value="FAM3"/>
</dbReference>
<evidence type="ECO:0000256" key="1">
    <source>
        <dbReference type="ARBA" id="ARBA00004613"/>
    </source>
</evidence>
<keyword evidence="5" id="KW-0430">Lectin</keyword>
<dbReference type="Proteomes" id="UP001318040">
    <property type="component" value="Chromosome 30"/>
</dbReference>
<name>A0AAJ7X2M5_PETMA</name>
<dbReference type="Pfam" id="PF15711">
    <property type="entry name" value="ILEI"/>
    <property type="match status" value="1"/>
</dbReference>
<keyword evidence="6" id="KW-1015">Disulfide bond</keyword>
<proteinExistence type="inferred from homology"/>
<keyword evidence="4" id="KW-0732">Signal</keyword>
<keyword evidence="7" id="KW-0472">Membrane</keyword>
<evidence type="ECO:0000256" key="6">
    <source>
        <dbReference type="ARBA" id="ARBA00023157"/>
    </source>
</evidence>
<dbReference type="RefSeq" id="XP_032819244.1">
    <property type="nucleotide sequence ID" value="XM_032963353.1"/>
</dbReference>
<dbReference type="KEGG" id="pmrn:116947516"/>
<evidence type="ECO:0000256" key="7">
    <source>
        <dbReference type="SAM" id="Phobius"/>
    </source>
</evidence>
<evidence type="ECO:0000256" key="3">
    <source>
        <dbReference type="ARBA" id="ARBA00022525"/>
    </source>
</evidence>
<dbReference type="PANTHER" id="PTHR14592">
    <property type="entry name" value="UNCHARACTERIZED FAM3"/>
    <property type="match status" value="1"/>
</dbReference>
<comment type="similarity">
    <text evidence="2">Belongs to the FAM3 family.</text>
</comment>
<evidence type="ECO:0000256" key="4">
    <source>
        <dbReference type="ARBA" id="ARBA00022729"/>
    </source>
</evidence>
<accession>A0AAJ7X2M5</accession>
<evidence type="ECO:0000256" key="2">
    <source>
        <dbReference type="ARBA" id="ARBA00010905"/>
    </source>
</evidence>
<keyword evidence="7" id="KW-0812">Transmembrane</keyword>
<dbReference type="AlphaFoldDB" id="A0AAJ7X2M5"/>
<evidence type="ECO:0000313" key="9">
    <source>
        <dbReference type="Proteomes" id="UP001318040"/>
    </source>
</evidence>
<dbReference type="GO" id="GO:0030246">
    <property type="term" value="F:carbohydrate binding"/>
    <property type="evidence" value="ECO:0007669"/>
    <property type="project" value="UniProtKB-KW"/>
</dbReference>
<dbReference type="InterPro" id="IPR039477">
    <property type="entry name" value="ILEI/PANDER_dom"/>
</dbReference>
<keyword evidence="7" id="KW-1133">Transmembrane helix</keyword>
<dbReference type="InterPro" id="IPR039475">
    <property type="entry name" value="ILEI_FAM3C"/>
</dbReference>
<organism evidence="9 10">
    <name type="scientific">Petromyzon marinus</name>
    <name type="common">Sea lamprey</name>
    <dbReference type="NCBI Taxonomy" id="7757"/>
    <lineage>
        <taxon>Eukaryota</taxon>
        <taxon>Metazoa</taxon>
        <taxon>Chordata</taxon>
        <taxon>Craniata</taxon>
        <taxon>Vertebrata</taxon>
        <taxon>Cyclostomata</taxon>
        <taxon>Hyperoartia</taxon>
        <taxon>Petromyzontiformes</taxon>
        <taxon>Petromyzontidae</taxon>
        <taxon>Petromyzon</taxon>
    </lineage>
</organism>
<dbReference type="GeneID" id="116947516"/>
<evidence type="ECO:0000313" key="10">
    <source>
        <dbReference type="RefSeq" id="XP_032819244.1"/>
    </source>
</evidence>
<evidence type="ECO:0000259" key="8">
    <source>
        <dbReference type="Pfam" id="PF15711"/>
    </source>
</evidence>
<dbReference type="CDD" id="cd13940">
    <property type="entry name" value="ILEI_FAM3C"/>
    <property type="match status" value="1"/>
</dbReference>
<evidence type="ECO:0000256" key="5">
    <source>
        <dbReference type="ARBA" id="ARBA00022734"/>
    </source>
</evidence>
<comment type="subcellular location">
    <subcellularLocation>
        <location evidence="1">Secreted</location>
    </subcellularLocation>
</comment>
<feature type="transmembrane region" description="Helical" evidence="7">
    <location>
        <begin position="6"/>
        <end position="24"/>
    </location>
</feature>
<reference evidence="10 11" key="1">
    <citation type="submission" date="2025-04" db="UniProtKB">
        <authorList>
            <consortium name="RefSeq"/>
        </authorList>
    </citation>
    <scope>IDENTIFICATION</scope>
    <source>
        <tissue evidence="10 11">Sperm</tissue>
    </source>
</reference>
<keyword evidence="3" id="KW-0964">Secreted</keyword>
<feature type="domain" description="ILEI/PANDER" evidence="8">
    <location>
        <begin position="111"/>
        <end position="198"/>
    </location>
</feature>
<gene>
    <name evidence="10 11" type="primary">LOC116947516</name>
</gene>
<keyword evidence="9" id="KW-1185">Reference proteome</keyword>